<gene>
    <name evidence="4" type="ORF">U473_02670</name>
</gene>
<evidence type="ECO:0000256" key="1">
    <source>
        <dbReference type="ARBA" id="ARBA00004241"/>
    </source>
</evidence>
<sequence length="120" mass="13854">MKNQYIQNQKGITLIELLAAITILAIIIIPVFQLLGYSYSSYIDDLRKVKAISLAQKYMEEAKIDSKMAGVYTDESYKTQVEVSKNNQSKLDQIKVSVYWQNIDPNQRLTFLMTEVRDPK</sequence>
<proteinExistence type="predicted"/>
<keyword evidence="3" id="KW-0812">Transmembrane</keyword>
<evidence type="ECO:0000256" key="3">
    <source>
        <dbReference type="SAM" id="Phobius"/>
    </source>
</evidence>
<accession>A0A135L256</accession>
<evidence type="ECO:0008006" key="6">
    <source>
        <dbReference type="Google" id="ProtNLM"/>
    </source>
</evidence>
<dbReference type="RefSeq" id="WP_068723067.1">
    <property type="nucleotide sequence ID" value="NZ_LSKU01000001.1"/>
</dbReference>
<organism evidence="4 5">
    <name type="scientific">Tepidibacillus decaturensis</name>
    <dbReference type="NCBI Taxonomy" id="1413211"/>
    <lineage>
        <taxon>Bacteria</taxon>
        <taxon>Bacillati</taxon>
        <taxon>Bacillota</taxon>
        <taxon>Bacilli</taxon>
        <taxon>Bacillales</taxon>
        <taxon>Bacillaceae</taxon>
        <taxon>Tepidibacillus</taxon>
    </lineage>
</organism>
<dbReference type="AlphaFoldDB" id="A0A135L256"/>
<evidence type="ECO:0000256" key="2">
    <source>
        <dbReference type="ARBA" id="ARBA00023287"/>
    </source>
</evidence>
<dbReference type="STRING" id="1413211.U473_02670"/>
<feature type="transmembrane region" description="Helical" evidence="3">
    <location>
        <begin position="12"/>
        <end position="35"/>
    </location>
</feature>
<reference evidence="4 5" key="1">
    <citation type="submission" date="2016-02" db="EMBL/GenBank/DDBJ databases">
        <title>Draft Genome for Tepidibacillus decaturensis nov. sp. Strain Z9, an Anaerobic, Moderately Thermophilic and Heterotrophic Bacterium from Deep Subsurface of the Illinois Basin, USA.</title>
        <authorList>
            <person name="Dong Y."/>
            <person name="Chang J.Y."/>
            <person name="Sanford R."/>
            <person name="Fouke B.W."/>
        </authorList>
    </citation>
    <scope>NUCLEOTIDE SEQUENCE [LARGE SCALE GENOMIC DNA]</scope>
    <source>
        <strain evidence="4 5">Z9</strain>
    </source>
</reference>
<comment type="subcellular location">
    <subcellularLocation>
        <location evidence="1">Cell surface</location>
    </subcellularLocation>
</comment>
<dbReference type="GO" id="GO:0009986">
    <property type="term" value="C:cell surface"/>
    <property type="evidence" value="ECO:0007669"/>
    <property type="project" value="UniProtKB-SubCell"/>
</dbReference>
<comment type="caution">
    <text evidence="4">The sequence shown here is derived from an EMBL/GenBank/DDBJ whole genome shotgun (WGS) entry which is preliminary data.</text>
</comment>
<dbReference type="NCBIfam" id="TIGR02532">
    <property type="entry name" value="IV_pilin_GFxxxE"/>
    <property type="match status" value="1"/>
</dbReference>
<dbReference type="EMBL" id="LSKU01000001">
    <property type="protein sequence ID" value="KXG43046.1"/>
    <property type="molecule type" value="Genomic_DNA"/>
</dbReference>
<protein>
    <recommendedName>
        <fullName evidence="6">Prepilin-type N-terminal cleavage/methylation domain-containing protein</fullName>
    </recommendedName>
</protein>
<name>A0A135L256_9BACI</name>
<keyword evidence="5" id="KW-1185">Reference proteome</keyword>
<dbReference type="GO" id="GO:0030420">
    <property type="term" value="P:establishment of competence for transformation"/>
    <property type="evidence" value="ECO:0007669"/>
    <property type="project" value="UniProtKB-KW"/>
</dbReference>
<dbReference type="Pfam" id="PF07963">
    <property type="entry name" value="N_methyl"/>
    <property type="match status" value="1"/>
</dbReference>
<evidence type="ECO:0000313" key="4">
    <source>
        <dbReference type="EMBL" id="KXG43046.1"/>
    </source>
</evidence>
<dbReference type="InterPro" id="IPR012902">
    <property type="entry name" value="N_methyl_site"/>
</dbReference>
<keyword evidence="3" id="KW-1133">Transmembrane helix</keyword>
<keyword evidence="3" id="KW-0472">Membrane</keyword>
<keyword evidence="2" id="KW-0178">Competence</keyword>
<dbReference type="Proteomes" id="UP000070352">
    <property type="component" value="Unassembled WGS sequence"/>
</dbReference>
<dbReference type="OrthoDB" id="9906620at2"/>
<evidence type="ECO:0000313" key="5">
    <source>
        <dbReference type="Proteomes" id="UP000070352"/>
    </source>
</evidence>